<evidence type="ECO:0000313" key="9">
    <source>
        <dbReference type="EMBL" id="MEQ2555938.1"/>
    </source>
</evidence>
<evidence type="ECO:0000256" key="4">
    <source>
        <dbReference type="ARBA" id="ARBA00022692"/>
    </source>
</evidence>
<feature type="transmembrane region" description="Helical" evidence="7">
    <location>
        <begin position="164"/>
        <end position="182"/>
    </location>
</feature>
<comment type="similarity">
    <text evidence="3">Belongs to the peptidase M50B family.</text>
</comment>
<keyword evidence="6 7" id="KW-0472">Membrane</keyword>
<feature type="transmembrane region" description="Helical" evidence="7">
    <location>
        <begin position="43"/>
        <end position="69"/>
    </location>
</feature>
<feature type="transmembrane region" description="Helical" evidence="7">
    <location>
        <begin position="7"/>
        <end position="31"/>
    </location>
</feature>
<comment type="subcellular location">
    <subcellularLocation>
        <location evidence="2">Membrane</location>
        <topology evidence="2">Multi-pass membrane protein</topology>
    </subcellularLocation>
</comment>
<keyword evidence="5 7" id="KW-1133">Transmembrane helix</keyword>
<comment type="caution">
    <text evidence="9">The sequence shown here is derived from an EMBL/GenBank/DDBJ whole genome shotgun (WGS) entry which is preliminary data.</text>
</comment>
<feature type="transmembrane region" description="Helical" evidence="7">
    <location>
        <begin position="133"/>
        <end position="158"/>
    </location>
</feature>
<evidence type="ECO:0000256" key="1">
    <source>
        <dbReference type="ARBA" id="ARBA00001947"/>
    </source>
</evidence>
<organism evidence="9 10">
    <name type="scientific">Lachnospira intestinalis</name>
    <dbReference type="NCBI Taxonomy" id="3133158"/>
    <lineage>
        <taxon>Bacteria</taxon>
        <taxon>Bacillati</taxon>
        <taxon>Bacillota</taxon>
        <taxon>Clostridia</taxon>
        <taxon>Lachnospirales</taxon>
        <taxon>Lachnospiraceae</taxon>
        <taxon>Lachnospira</taxon>
    </lineage>
</organism>
<evidence type="ECO:0000256" key="2">
    <source>
        <dbReference type="ARBA" id="ARBA00004141"/>
    </source>
</evidence>
<dbReference type="Proteomes" id="UP001546774">
    <property type="component" value="Unassembled WGS sequence"/>
</dbReference>
<comment type="cofactor">
    <cofactor evidence="1">
        <name>Zn(2+)</name>
        <dbReference type="ChEBI" id="CHEBI:29105"/>
    </cofactor>
</comment>
<proteinExistence type="inferred from homology"/>
<gene>
    <name evidence="9" type="ORF">WMO37_13145</name>
</gene>
<keyword evidence="10" id="KW-1185">Reference proteome</keyword>
<evidence type="ECO:0000256" key="6">
    <source>
        <dbReference type="ARBA" id="ARBA00023136"/>
    </source>
</evidence>
<evidence type="ECO:0000256" key="3">
    <source>
        <dbReference type="ARBA" id="ARBA00007931"/>
    </source>
</evidence>
<sequence>MKKVKFYFVFSLIVVFISVIGILLGMVLVTIEQKHPEYLSAGIFKGIIIFFMALLVTVCFHELAHAIAFKLQKIDIRMIAIFPICLIREKEGLKFHIAVSMEIGFGGIVIPEIPTISNQTEYESFQGKMRVSLVSAPLCSAFIGLISLILVLCTTKYIGNDFCSYYFLFFSAVFLWSVYINLTSMLDLGSIVGDYSAAKKIKDNNGYALLQIYNYFLLQENEKKFEMRENQRYFIEKLYEAGNNLSLDKEDNSINVLLINAVLYESLMRRNRDNTEIINFDTDLWIRNIHNILNRLQFEAYFQTFSHAVICMHYNGKSEEARELWEKYKDKMPSTNVGKYSSKQVELCLCGENIEELKEKENIKISSLDSLLSNINNYYDDEIYLNKLIIGEIAL</sequence>
<evidence type="ECO:0000256" key="5">
    <source>
        <dbReference type="ARBA" id="ARBA00022989"/>
    </source>
</evidence>
<dbReference type="CDD" id="cd05709">
    <property type="entry name" value="S2P-M50"/>
    <property type="match status" value="1"/>
</dbReference>
<reference evidence="9" key="1">
    <citation type="submission" date="2024-03" db="EMBL/GenBank/DDBJ databases">
        <title>Human intestinal bacterial collection.</title>
        <authorList>
            <person name="Pauvert C."/>
            <person name="Hitch T.C.A."/>
            <person name="Clavel T."/>
        </authorList>
    </citation>
    <scope>NUCLEOTIDE SEQUENCE [LARGE SCALE GENOMIC DNA]</scope>
    <source>
        <strain evidence="9">CLA-AA-H89B</strain>
    </source>
</reference>
<name>A0ABV1H8Y3_9FIRM</name>
<keyword evidence="4 7" id="KW-0812">Transmembrane</keyword>
<evidence type="ECO:0000256" key="7">
    <source>
        <dbReference type="SAM" id="Phobius"/>
    </source>
</evidence>
<evidence type="ECO:0000259" key="8">
    <source>
        <dbReference type="Pfam" id="PF02163"/>
    </source>
</evidence>
<accession>A0ABV1H8Y3</accession>
<dbReference type="EMBL" id="JBBMFS010000014">
    <property type="protein sequence ID" value="MEQ2555938.1"/>
    <property type="molecule type" value="Genomic_DNA"/>
</dbReference>
<dbReference type="InterPro" id="IPR008915">
    <property type="entry name" value="Peptidase_M50"/>
</dbReference>
<protein>
    <submittedName>
        <fullName evidence="9">M50 family metallopeptidase</fullName>
    </submittedName>
</protein>
<feature type="domain" description="Peptidase M50" evidence="8">
    <location>
        <begin position="50"/>
        <end position="207"/>
    </location>
</feature>
<evidence type="ECO:0000313" key="10">
    <source>
        <dbReference type="Proteomes" id="UP001546774"/>
    </source>
</evidence>
<dbReference type="Pfam" id="PF02163">
    <property type="entry name" value="Peptidase_M50"/>
    <property type="match status" value="1"/>
</dbReference>